<reference evidence="1 2" key="1">
    <citation type="submission" date="2018-01" db="EMBL/GenBank/DDBJ databases">
        <title>Draft genome sequence of Streptomyces sp. 13K301.</title>
        <authorList>
            <person name="Sahin N."/>
            <person name="Saygin H."/>
            <person name="Ay H."/>
        </authorList>
    </citation>
    <scope>NUCLEOTIDE SEQUENCE [LARGE SCALE GENOMIC DNA]</scope>
    <source>
        <strain evidence="1 2">13K301</strain>
    </source>
</reference>
<dbReference type="Gene3D" id="3.10.129.10">
    <property type="entry name" value="Hotdog Thioesterase"/>
    <property type="match status" value="1"/>
</dbReference>
<dbReference type="AlphaFoldDB" id="A0A2N8TWX1"/>
<evidence type="ECO:0000313" key="2">
    <source>
        <dbReference type="Proteomes" id="UP000235943"/>
    </source>
</evidence>
<dbReference type="EMBL" id="POUC01000013">
    <property type="protein sequence ID" value="PNG23516.1"/>
    <property type="molecule type" value="Genomic_DNA"/>
</dbReference>
<dbReference type="Pfam" id="PF13279">
    <property type="entry name" value="4HBT_2"/>
    <property type="match status" value="1"/>
</dbReference>
<evidence type="ECO:0000313" key="1">
    <source>
        <dbReference type="EMBL" id="PNG23516.1"/>
    </source>
</evidence>
<comment type="caution">
    <text evidence="1">The sequence shown here is derived from an EMBL/GenBank/DDBJ whole genome shotgun (WGS) entry which is preliminary data.</text>
</comment>
<sequence>MGGYFEYRHTVAFAETDLSGVADYVNYLVWQGQCREQFLRQRMREALTGEADRPSLFTLKVDCDLLADVTALDRLSIRMRVLEVRATQIDLAFDYVKVTDLGEMLVAHGSQRIACISGPRHAPAPVPDALADALAPYADSVRPLAGRQS</sequence>
<gene>
    <name evidence="1" type="ORF">C1J00_03425</name>
</gene>
<proteinExistence type="predicted"/>
<dbReference type="Proteomes" id="UP000235943">
    <property type="component" value="Unassembled WGS sequence"/>
</dbReference>
<organism evidence="1 2">
    <name type="scientific">Streptomyces cahuitamycinicus</name>
    <dbReference type="NCBI Taxonomy" id="2070367"/>
    <lineage>
        <taxon>Bacteria</taxon>
        <taxon>Bacillati</taxon>
        <taxon>Actinomycetota</taxon>
        <taxon>Actinomycetes</taxon>
        <taxon>Kitasatosporales</taxon>
        <taxon>Streptomycetaceae</taxon>
        <taxon>Streptomyces</taxon>
    </lineage>
</organism>
<name>A0A2N8TWX1_9ACTN</name>
<dbReference type="SUPFAM" id="SSF54637">
    <property type="entry name" value="Thioesterase/thiol ester dehydrase-isomerase"/>
    <property type="match status" value="1"/>
</dbReference>
<keyword evidence="2" id="KW-1185">Reference proteome</keyword>
<dbReference type="CDD" id="cd00586">
    <property type="entry name" value="4HBT"/>
    <property type="match status" value="1"/>
</dbReference>
<dbReference type="InterPro" id="IPR029069">
    <property type="entry name" value="HotDog_dom_sf"/>
</dbReference>
<dbReference type="OrthoDB" id="513711at2"/>
<protein>
    <submittedName>
        <fullName evidence="1">4-hydroxybenzoyl-CoA thioesterase</fullName>
    </submittedName>
</protein>
<accession>A0A2N8TWX1</accession>
<dbReference type="RefSeq" id="WP_102907542.1">
    <property type="nucleotide sequence ID" value="NZ_POUC01000013.1"/>
</dbReference>